<dbReference type="Proteomes" id="UP000559182">
    <property type="component" value="Unassembled WGS sequence"/>
</dbReference>
<dbReference type="EMBL" id="JACHVQ010000003">
    <property type="protein sequence ID" value="MBB2893655.1"/>
    <property type="molecule type" value="Genomic_DNA"/>
</dbReference>
<reference evidence="1 2" key="1">
    <citation type="submission" date="2020-08" db="EMBL/GenBank/DDBJ databases">
        <title>Sequencing the genomes of 1000 actinobacteria strains.</title>
        <authorList>
            <person name="Klenk H.-P."/>
        </authorList>
    </citation>
    <scope>NUCLEOTIDE SEQUENCE [LARGE SCALE GENOMIC DNA]</scope>
    <source>
        <strain evidence="1 2">DSM 105369</strain>
    </source>
</reference>
<keyword evidence="2" id="KW-1185">Reference proteome</keyword>
<organism evidence="1 2">
    <name type="scientific">Flexivirga oryzae</name>
    <dbReference type="NCBI Taxonomy" id="1794944"/>
    <lineage>
        <taxon>Bacteria</taxon>
        <taxon>Bacillati</taxon>
        <taxon>Actinomycetota</taxon>
        <taxon>Actinomycetes</taxon>
        <taxon>Micrococcales</taxon>
        <taxon>Dermacoccaceae</taxon>
        <taxon>Flexivirga</taxon>
    </lineage>
</organism>
<comment type="caution">
    <text evidence="1">The sequence shown here is derived from an EMBL/GenBank/DDBJ whole genome shotgun (WGS) entry which is preliminary data.</text>
</comment>
<dbReference type="Pfam" id="PF11339">
    <property type="entry name" value="DUF3141"/>
    <property type="match status" value="1"/>
</dbReference>
<dbReference type="Gene3D" id="3.40.50.1820">
    <property type="entry name" value="alpha/beta hydrolase"/>
    <property type="match status" value="1"/>
</dbReference>
<proteinExistence type="predicted"/>
<dbReference type="PANTHER" id="PTHR36837">
    <property type="entry name" value="POLY(3-HYDROXYALKANOATE) POLYMERASE SUBUNIT PHAC"/>
    <property type="match status" value="1"/>
</dbReference>
<dbReference type="AlphaFoldDB" id="A0A839NET3"/>
<evidence type="ECO:0000313" key="1">
    <source>
        <dbReference type="EMBL" id="MBB2893655.1"/>
    </source>
</evidence>
<gene>
    <name evidence="1" type="ORF">FHU39_003686</name>
</gene>
<dbReference type="InterPro" id="IPR029058">
    <property type="entry name" value="AB_hydrolase_fold"/>
</dbReference>
<sequence length="381" mass="42380">MQAPTDAAFSIWNGWLDYAGSALAHSRLTTVGFTEDLLHWWETVADRTQPSWSTRHRTVRSWPQAALLDFSTSEHGTPTVILPPQAGHASTIVDYSAEQSQVRTARDAGLERVYVLSWNPATELTASSSIEDFVSILDETVEQLGGRINLVGDCQGGWLAAIYAALRPESVESLAVAGAPIDFHAGHSAIQEWVRGLSARGEMRFYEKLVDLGRGNHLGENQIIGFKMLEPPEEISRLAALWGHIHDDAYVQRYTDFENWFAWGQDVPGAFYLWIVEHLFIRNELIQQKLRVGGEFVDLGNITCPVFMLAGTTDHITPPEQMFALADHVGTPKREQHQELVTAGHLGLFMGHAALEGAWTNVFRAIAARNNTRTKELARKA</sequence>
<dbReference type="SUPFAM" id="SSF53474">
    <property type="entry name" value="alpha/beta-Hydrolases"/>
    <property type="match status" value="1"/>
</dbReference>
<dbReference type="InterPro" id="IPR051321">
    <property type="entry name" value="PHA/PHB_synthase"/>
</dbReference>
<evidence type="ECO:0000313" key="2">
    <source>
        <dbReference type="Proteomes" id="UP000559182"/>
    </source>
</evidence>
<dbReference type="PANTHER" id="PTHR36837:SF2">
    <property type="entry name" value="POLY(3-HYDROXYALKANOATE) POLYMERASE SUBUNIT PHAC"/>
    <property type="match status" value="1"/>
</dbReference>
<protein>
    <submittedName>
        <fullName evidence="1">Poly(3-hydroxyalkanoate) synthetase</fullName>
    </submittedName>
</protein>
<dbReference type="InterPro" id="IPR024501">
    <property type="entry name" value="DUF3141"/>
</dbReference>
<accession>A0A839NET3</accession>
<name>A0A839NET3_9MICO</name>
<dbReference type="RefSeq" id="WP_183322111.1">
    <property type="nucleotide sequence ID" value="NZ_JACHVQ010000003.1"/>
</dbReference>